<evidence type="ECO:0000313" key="3">
    <source>
        <dbReference type="Proteomes" id="UP000007800"/>
    </source>
</evidence>
<keyword evidence="1" id="KW-0694">RNA-binding</keyword>
<dbReference type="OrthoDB" id="430086at2759"/>
<keyword evidence="3" id="KW-1185">Reference proteome</keyword>
<dbReference type="GeneID" id="9050809"/>
<gene>
    <name evidence="2" type="ORF">Pmar_PMAR027883</name>
</gene>
<dbReference type="InterPro" id="IPR007347">
    <property type="entry name" value="SpoVS"/>
</dbReference>
<reference evidence="2 3" key="1">
    <citation type="submission" date="2008-07" db="EMBL/GenBank/DDBJ databases">
        <authorList>
            <person name="El-Sayed N."/>
            <person name="Caler E."/>
            <person name="Inman J."/>
            <person name="Amedeo P."/>
            <person name="Hass B."/>
            <person name="Wortman J."/>
        </authorList>
    </citation>
    <scope>NUCLEOTIDE SEQUENCE [LARGE SCALE GENOMIC DNA]</scope>
    <source>
        <strain evidence="3">ATCC 50983 / TXsc</strain>
    </source>
</reference>
<protein>
    <submittedName>
        <fullName evidence="2">Uncharacterized protein</fullName>
    </submittedName>
</protein>
<organism evidence="3">
    <name type="scientific">Perkinsus marinus (strain ATCC 50983 / TXsc)</name>
    <dbReference type="NCBI Taxonomy" id="423536"/>
    <lineage>
        <taxon>Eukaryota</taxon>
        <taxon>Sar</taxon>
        <taxon>Alveolata</taxon>
        <taxon>Perkinsozoa</taxon>
        <taxon>Perkinsea</taxon>
        <taxon>Perkinsida</taxon>
        <taxon>Perkinsidae</taxon>
        <taxon>Perkinsus</taxon>
    </lineage>
</organism>
<dbReference type="AlphaFoldDB" id="C5LDB0"/>
<sequence>MLRQLGHFGRYFVSEARRRSRWSREFRPMMYATAKMQDAENRFTISKDADTQECAQAIADFLQEPGQMVVLQMIGPDACAKAVRAAAYLRQQYKMELDLYFTTAPEGVVAYDKGAAEEIWVGLEVAEGPPPLAALIDFEISSKTFPDKLAWAVASHLFRGEAMRLTGIGPRSIIKMVTAIGIAAKWFDEHGRGVVLSR</sequence>
<dbReference type="OMA" id="MIGPDAC"/>
<dbReference type="GO" id="GO:0003723">
    <property type="term" value="F:RNA binding"/>
    <property type="evidence" value="ECO:0007669"/>
    <property type="project" value="UniProtKB-KW"/>
</dbReference>
<dbReference type="InterPro" id="IPR036882">
    <property type="entry name" value="Alba-like_dom_sf"/>
</dbReference>
<dbReference type="Pfam" id="PF04232">
    <property type="entry name" value="SpoVS"/>
    <property type="match status" value="1"/>
</dbReference>
<evidence type="ECO:0000313" key="2">
    <source>
        <dbReference type="EMBL" id="EER05242.1"/>
    </source>
</evidence>
<feature type="non-terminal residue" evidence="2">
    <location>
        <position position="198"/>
    </location>
</feature>
<dbReference type="RefSeq" id="XP_002773426.1">
    <property type="nucleotide sequence ID" value="XM_002773380.1"/>
</dbReference>
<accession>C5LDB0</accession>
<dbReference type="EMBL" id="GG680969">
    <property type="protein sequence ID" value="EER05242.1"/>
    <property type="molecule type" value="Genomic_DNA"/>
</dbReference>
<dbReference type="Gene3D" id="3.30.110.20">
    <property type="entry name" value="Alba-like domain"/>
    <property type="match status" value="2"/>
</dbReference>
<evidence type="ECO:0000256" key="1">
    <source>
        <dbReference type="ARBA" id="ARBA00022884"/>
    </source>
</evidence>
<dbReference type="InParanoid" id="C5LDB0"/>
<name>C5LDB0_PERM5</name>
<dbReference type="Proteomes" id="UP000007800">
    <property type="component" value="Unassembled WGS sequence"/>
</dbReference>
<proteinExistence type="predicted"/>